<evidence type="ECO:0000256" key="1">
    <source>
        <dbReference type="SAM" id="MobiDB-lite"/>
    </source>
</evidence>
<feature type="non-terminal residue" evidence="2">
    <location>
        <position position="283"/>
    </location>
</feature>
<evidence type="ECO:0000313" key="2">
    <source>
        <dbReference type="EMBL" id="BAS90541.1"/>
    </source>
</evidence>
<dbReference type="InParanoid" id="A0A0P0WDL8"/>
<dbReference type="PROSITE" id="PS01287">
    <property type="entry name" value="RTC"/>
    <property type="match status" value="1"/>
</dbReference>
<feature type="compositionally biased region" description="Basic and acidic residues" evidence="1">
    <location>
        <begin position="252"/>
        <end position="274"/>
    </location>
</feature>
<feature type="compositionally biased region" description="Basic and acidic residues" evidence="1">
    <location>
        <begin position="51"/>
        <end position="73"/>
    </location>
</feature>
<organism evidence="2 3">
    <name type="scientific">Oryza sativa subsp. japonica</name>
    <name type="common">Rice</name>
    <dbReference type="NCBI Taxonomy" id="39947"/>
    <lineage>
        <taxon>Eukaryota</taxon>
        <taxon>Viridiplantae</taxon>
        <taxon>Streptophyta</taxon>
        <taxon>Embryophyta</taxon>
        <taxon>Tracheophyta</taxon>
        <taxon>Spermatophyta</taxon>
        <taxon>Magnoliopsida</taxon>
        <taxon>Liliopsida</taxon>
        <taxon>Poales</taxon>
        <taxon>Poaceae</taxon>
        <taxon>BOP clade</taxon>
        <taxon>Oryzoideae</taxon>
        <taxon>Oryzeae</taxon>
        <taxon>Oryzinae</taxon>
        <taxon>Oryza</taxon>
        <taxon>Oryza sativa</taxon>
    </lineage>
</organism>
<feature type="region of interest" description="Disordered" evidence="1">
    <location>
        <begin position="51"/>
        <end position="84"/>
    </location>
</feature>
<dbReference type="InterPro" id="IPR020719">
    <property type="entry name" value="RNA3'_term_phos_cycl-like_CS"/>
</dbReference>
<evidence type="ECO:0000313" key="3">
    <source>
        <dbReference type="Proteomes" id="UP000059680"/>
    </source>
</evidence>
<gene>
    <name evidence="2" type="ordered locus">Os04g0567350</name>
    <name evidence="2" type="ORF">OSNPB_040567350</name>
</gene>
<dbReference type="PaxDb" id="39947-A0A0P0WDL8"/>
<keyword evidence="3" id="KW-1185">Reference proteome</keyword>
<reference evidence="3" key="1">
    <citation type="journal article" date="2005" name="Nature">
        <title>The map-based sequence of the rice genome.</title>
        <authorList>
            <consortium name="International rice genome sequencing project (IRGSP)"/>
            <person name="Matsumoto T."/>
            <person name="Wu J."/>
            <person name="Kanamori H."/>
            <person name="Katayose Y."/>
            <person name="Fujisawa M."/>
            <person name="Namiki N."/>
            <person name="Mizuno H."/>
            <person name="Yamamoto K."/>
            <person name="Antonio B.A."/>
            <person name="Baba T."/>
            <person name="Sakata K."/>
            <person name="Nagamura Y."/>
            <person name="Aoki H."/>
            <person name="Arikawa K."/>
            <person name="Arita K."/>
            <person name="Bito T."/>
            <person name="Chiden Y."/>
            <person name="Fujitsuka N."/>
            <person name="Fukunaka R."/>
            <person name="Hamada M."/>
            <person name="Harada C."/>
            <person name="Hayashi A."/>
            <person name="Hijishita S."/>
            <person name="Honda M."/>
            <person name="Hosokawa S."/>
            <person name="Ichikawa Y."/>
            <person name="Idonuma A."/>
            <person name="Iijima M."/>
            <person name="Ikeda M."/>
            <person name="Ikeno M."/>
            <person name="Ito K."/>
            <person name="Ito S."/>
            <person name="Ito T."/>
            <person name="Ito Y."/>
            <person name="Ito Y."/>
            <person name="Iwabuchi A."/>
            <person name="Kamiya K."/>
            <person name="Karasawa W."/>
            <person name="Kurita K."/>
            <person name="Katagiri S."/>
            <person name="Kikuta A."/>
            <person name="Kobayashi H."/>
            <person name="Kobayashi N."/>
            <person name="Machita K."/>
            <person name="Maehara T."/>
            <person name="Masukawa M."/>
            <person name="Mizubayashi T."/>
            <person name="Mukai Y."/>
            <person name="Nagasaki H."/>
            <person name="Nagata Y."/>
            <person name="Naito S."/>
            <person name="Nakashima M."/>
            <person name="Nakama Y."/>
            <person name="Nakamichi Y."/>
            <person name="Nakamura M."/>
            <person name="Meguro A."/>
            <person name="Negishi M."/>
            <person name="Ohta I."/>
            <person name="Ohta T."/>
            <person name="Okamoto M."/>
            <person name="Ono N."/>
            <person name="Saji S."/>
            <person name="Sakaguchi M."/>
            <person name="Sakai K."/>
            <person name="Shibata M."/>
            <person name="Shimokawa T."/>
            <person name="Song J."/>
            <person name="Takazaki Y."/>
            <person name="Terasawa K."/>
            <person name="Tsugane M."/>
            <person name="Tsuji K."/>
            <person name="Ueda S."/>
            <person name="Waki K."/>
            <person name="Yamagata H."/>
            <person name="Yamamoto M."/>
            <person name="Yamamoto S."/>
            <person name="Yamane H."/>
            <person name="Yoshiki S."/>
            <person name="Yoshihara R."/>
            <person name="Yukawa K."/>
            <person name="Zhong H."/>
            <person name="Yano M."/>
            <person name="Yuan Q."/>
            <person name="Ouyang S."/>
            <person name="Liu J."/>
            <person name="Jones K.M."/>
            <person name="Gansberger K."/>
            <person name="Moffat K."/>
            <person name="Hill J."/>
            <person name="Bera J."/>
            <person name="Fadrosh D."/>
            <person name="Jin S."/>
            <person name="Johri S."/>
            <person name="Kim M."/>
            <person name="Overton L."/>
            <person name="Reardon M."/>
            <person name="Tsitrin T."/>
            <person name="Vuong H."/>
            <person name="Weaver B."/>
            <person name="Ciecko A."/>
            <person name="Tallon L."/>
            <person name="Jackson J."/>
            <person name="Pai G."/>
            <person name="Aken S.V."/>
            <person name="Utterback T."/>
            <person name="Reidmuller S."/>
            <person name="Feldblyum T."/>
            <person name="Hsiao J."/>
            <person name="Zismann V."/>
            <person name="Iobst S."/>
            <person name="de Vazeille A.R."/>
            <person name="Buell C.R."/>
            <person name="Ying K."/>
            <person name="Li Y."/>
            <person name="Lu T."/>
            <person name="Huang Y."/>
            <person name="Zhao Q."/>
            <person name="Feng Q."/>
            <person name="Zhang L."/>
            <person name="Zhu J."/>
            <person name="Weng Q."/>
            <person name="Mu J."/>
            <person name="Lu Y."/>
            <person name="Fan D."/>
            <person name="Liu Y."/>
            <person name="Guan J."/>
            <person name="Zhang Y."/>
            <person name="Yu S."/>
            <person name="Liu X."/>
            <person name="Zhang Y."/>
            <person name="Hong G."/>
            <person name="Han B."/>
            <person name="Choisne N."/>
            <person name="Demange N."/>
            <person name="Orjeda G."/>
            <person name="Samain S."/>
            <person name="Cattolico L."/>
            <person name="Pelletier E."/>
            <person name="Couloux A."/>
            <person name="Segurens B."/>
            <person name="Wincker P."/>
            <person name="D'Hont A."/>
            <person name="Scarpelli C."/>
            <person name="Weissenbach J."/>
            <person name="Salanoubat M."/>
            <person name="Quetier F."/>
            <person name="Yu Y."/>
            <person name="Kim H.R."/>
            <person name="Rambo T."/>
            <person name="Currie J."/>
            <person name="Collura K."/>
            <person name="Luo M."/>
            <person name="Yang T."/>
            <person name="Ammiraju J.S.S."/>
            <person name="Engler F."/>
            <person name="Soderlund C."/>
            <person name="Wing R.A."/>
            <person name="Palmer L.E."/>
            <person name="de la Bastide M."/>
            <person name="Spiegel L."/>
            <person name="Nascimento L."/>
            <person name="Zutavern T."/>
            <person name="O'Shaughnessy A."/>
            <person name="Dike S."/>
            <person name="Dedhia N."/>
            <person name="Preston R."/>
            <person name="Balija V."/>
            <person name="McCombie W.R."/>
            <person name="Chow T."/>
            <person name="Chen H."/>
            <person name="Chung M."/>
            <person name="Chen C."/>
            <person name="Shaw J."/>
            <person name="Wu H."/>
            <person name="Hsiao K."/>
            <person name="Chao Y."/>
            <person name="Chu M."/>
            <person name="Cheng C."/>
            <person name="Hour A."/>
            <person name="Lee P."/>
            <person name="Lin S."/>
            <person name="Lin Y."/>
            <person name="Liou J."/>
            <person name="Liu S."/>
            <person name="Hsing Y."/>
            <person name="Raghuvanshi S."/>
            <person name="Mohanty A."/>
            <person name="Bharti A.K."/>
            <person name="Gaur A."/>
            <person name="Gupta V."/>
            <person name="Kumar D."/>
            <person name="Ravi V."/>
            <person name="Vij S."/>
            <person name="Kapur A."/>
            <person name="Khurana P."/>
            <person name="Khurana P."/>
            <person name="Khurana J.P."/>
            <person name="Tyagi A.K."/>
            <person name="Gaikwad K."/>
            <person name="Singh A."/>
            <person name="Dalal V."/>
            <person name="Srivastava S."/>
            <person name="Dixit A."/>
            <person name="Pal A.K."/>
            <person name="Ghazi I.A."/>
            <person name="Yadav M."/>
            <person name="Pandit A."/>
            <person name="Bhargava A."/>
            <person name="Sureshbabu K."/>
            <person name="Batra K."/>
            <person name="Sharma T.R."/>
            <person name="Mohapatra T."/>
            <person name="Singh N.K."/>
            <person name="Messing J."/>
            <person name="Nelson A.B."/>
            <person name="Fuks G."/>
            <person name="Kavchok S."/>
            <person name="Keizer G."/>
            <person name="Linton E."/>
            <person name="Llaca V."/>
            <person name="Song R."/>
            <person name="Tanyolac B."/>
            <person name="Young S."/>
            <person name="Ho-Il K."/>
            <person name="Hahn J.H."/>
            <person name="Sangsakoo G."/>
            <person name="Vanavichit A."/>
            <person name="de Mattos Luiz.A.T."/>
            <person name="Zimmer P.D."/>
            <person name="Malone G."/>
            <person name="Dellagostin O."/>
            <person name="de Oliveira A.C."/>
            <person name="Bevan M."/>
            <person name="Bancroft I."/>
            <person name="Minx P."/>
            <person name="Cordum H."/>
            <person name="Wilson R."/>
            <person name="Cheng Z."/>
            <person name="Jin W."/>
            <person name="Jiang J."/>
            <person name="Leong S.A."/>
            <person name="Iwama H."/>
            <person name="Gojobori T."/>
            <person name="Itoh T."/>
            <person name="Niimura Y."/>
            <person name="Fujii Y."/>
            <person name="Habara T."/>
            <person name="Sakai H."/>
            <person name="Sato Y."/>
            <person name="Wilson G."/>
            <person name="Kumar K."/>
            <person name="McCouch S."/>
            <person name="Juretic N."/>
            <person name="Hoen D."/>
            <person name="Wright S."/>
            <person name="Bruskiewich R."/>
            <person name="Bureau T."/>
            <person name="Miyao A."/>
            <person name="Hirochika H."/>
            <person name="Nishikawa T."/>
            <person name="Kadowaki K."/>
            <person name="Sugiura M."/>
            <person name="Burr B."/>
            <person name="Sasaki T."/>
        </authorList>
    </citation>
    <scope>NUCLEOTIDE SEQUENCE [LARGE SCALE GENOMIC DNA]</scope>
    <source>
        <strain evidence="3">cv. Nipponbare</strain>
    </source>
</reference>
<reference evidence="2 3" key="3">
    <citation type="journal article" date="2013" name="Rice">
        <title>Improvement of the Oryza sativa Nipponbare reference genome using next generation sequence and optical map data.</title>
        <authorList>
            <person name="Kawahara Y."/>
            <person name="de la Bastide M."/>
            <person name="Hamilton J.P."/>
            <person name="Kanamori H."/>
            <person name="McCombie W.R."/>
            <person name="Ouyang S."/>
            <person name="Schwartz D.C."/>
            <person name="Tanaka T."/>
            <person name="Wu J."/>
            <person name="Zhou S."/>
            <person name="Childs K.L."/>
            <person name="Davidson R.M."/>
            <person name="Lin H."/>
            <person name="Quesada-Ocampo L."/>
            <person name="Vaillancourt B."/>
            <person name="Sakai H."/>
            <person name="Lee S.S."/>
            <person name="Kim J."/>
            <person name="Numa H."/>
            <person name="Itoh T."/>
            <person name="Buell C.R."/>
            <person name="Matsumoto T."/>
        </authorList>
    </citation>
    <scope>NUCLEOTIDE SEQUENCE [LARGE SCALE GENOMIC DNA]</scope>
    <source>
        <strain evidence="3">cv. Nipponbare</strain>
    </source>
</reference>
<reference evidence="2 3" key="2">
    <citation type="journal article" date="2013" name="Plant Cell Physiol.">
        <title>Rice Annotation Project Database (RAP-DB): an integrative and interactive database for rice genomics.</title>
        <authorList>
            <person name="Sakai H."/>
            <person name="Lee S.S."/>
            <person name="Tanaka T."/>
            <person name="Numa H."/>
            <person name="Kim J."/>
            <person name="Kawahara Y."/>
            <person name="Wakimoto H."/>
            <person name="Yang C.C."/>
            <person name="Iwamoto M."/>
            <person name="Abe T."/>
            <person name="Yamada Y."/>
            <person name="Muto A."/>
            <person name="Inokuchi H."/>
            <person name="Ikemura T."/>
            <person name="Matsumoto T."/>
            <person name="Sasaki T."/>
            <person name="Itoh T."/>
        </authorList>
    </citation>
    <scope>NUCLEOTIDE SEQUENCE [LARGE SCALE GENOMIC DNA]</scope>
    <source>
        <strain evidence="3">cv. Nipponbare</strain>
    </source>
</reference>
<dbReference type="AlphaFoldDB" id="A0A0P0WDL8"/>
<dbReference type="EMBL" id="AP014960">
    <property type="protein sequence ID" value="BAS90541.1"/>
    <property type="molecule type" value="Genomic_DNA"/>
</dbReference>
<feature type="non-terminal residue" evidence="2">
    <location>
        <position position="1"/>
    </location>
</feature>
<name>A0A0P0WDL8_ORYSJ</name>
<protein>
    <submittedName>
        <fullName evidence="2">Os04g0567350 protein</fullName>
    </submittedName>
</protein>
<feature type="compositionally biased region" description="Acidic residues" evidence="1">
    <location>
        <begin position="215"/>
        <end position="229"/>
    </location>
</feature>
<proteinExistence type="predicted"/>
<sequence>LDQQRGHREQLHGVHQLLRRGRLPGGGGQLGRELPHLALELLNGGVHVRHGEVEAPGRRRHRGDGARGLPEHRRAPRRHPRGRAGEVAIDALGRLGLRGADAAAQGLDAVRAVAHGGADGLVLCVRVAEAEPAVRGLPPRQVRLRVLGRLGVEHALVPLRRRSSRRPPLVLRPRRLLLSRDEVALDAGLDGAGELVHVAGGEAVQLLPGPHGADEQADGEADEDADGDGGDPLLRHRHQRVHAVPRHGHQAVRQDEDGHPVVEPRLHRRYEPRERRRRGCTYV</sequence>
<feature type="region of interest" description="Disordered" evidence="1">
    <location>
        <begin position="206"/>
        <end position="283"/>
    </location>
</feature>
<feature type="compositionally biased region" description="Basic residues" evidence="1">
    <location>
        <begin position="235"/>
        <end position="250"/>
    </location>
</feature>
<dbReference type="Proteomes" id="UP000059680">
    <property type="component" value="Chromosome 4"/>
</dbReference>
<accession>A0A0P0WDL8</accession>